<comment type="caution">
    <text evidence="3">The sequence shown here is derived from an EMBL/GenBank/DDBJ whole genome shotgun (WGS) entry which is preliminary data.</text>
</comment>
<dbReference type="InterPro" id="IPR006135">
    <property type="entry name" value="T3SS_substrate_exporter"/>
</dbReference>
<dbReference type="Gene3D" id="3.40.1690.10">
    <property type="entry name" value="secretion proteins EscU"/>
    <property type="match status" value="1"/>
</dbReference>
<feature type="transmembrane region" description="Helical" evidence="2">
    <location>
        <begin position="61"/>
        <end position="93"/>
    </location>
</feature>
<keyword evidence="2" id="KW-1133">Transmembrane helix</keyword>
<keyword evidence="4" id="KW-1185">Reference proteome</keyword>
<dbReference type="Pfam" id="PF01312">
    <property type="entry name" value="Bac_export_2"/>
    <property type="match status" value="1"/>
</dbReference>
<evidence type="ECO:0000313" key="3">
    <source>
        <dbReference type="EMBL" id="GAA4344368.1"/>
    </source>
</evidence>
<feature type="transmembrane region" description="Helical" evidence="2">
    <location>
        <begin position="171"/>
        <end position="191"/>
    </location>
</feature>
<evidence type="ECO:0000256" key="2">
    <source>
        <dbReference type="SAM" id="Phobius"/>
    </source>
</evidence>
<protein>
    <submittedName>
        <fullName evidence="3">Flagellar biosynthesis protein FlhB</fullName>
    </submittedName>
</protein>
<sequence>MARSRDLSGALATFACVCVLAIGGARIAADAIGWLQAAFVSAGGMSAAARDDSLLTLGLAHAMAAGLLAIAPVLAAGMVAGVLGSVGLGGLVLSPKALMPDFSRLSPLKGFGRILSLNGLVELGKSLLKVFVLGGVAAMLVWSEVDVWPALALPAVPMALAQLGGMMSHHALALSGALFVIAAADVPFQWWNHHKQLRMTLEEAKQENKETEGDPQVKGKIRQLQRERARARMMQAVPTADVVVTNPAHYAVALKYDDRKMSAPRVVAKGTDEIAARIRELAAEHGVSVVESPPLARALYRHAELEAEVPVELYRAVAQVLAYVYQLRGHAHGPQPAVPVVEVPAGWDPLDGRPRPGRAP</sequence>
<dbReference type="EMBL" id="BAABFO010000048">
    <property type="protein sequence ID" value="GAA4344368.1"/>
    <property type="molecule type" value="Genomic_DNA"/>
</dbReference>
<dbReference type="Gene3D" id="6.10.250.2080">
    <property type="match status" value="1"/>
</dbReference>
<keyword evidence="3" id="KW-0969">Cilium</keyword>
<accession>A0ABP8HTZ5</accession>
<evidence type="ECO:0000313" key="4">
    <source>
        <dbReference type="Proteomes" id="UP001501671"/>
    </source>
</evidence>
<keyword evidence="2" id="KW-0472">Membrane</keyword>
<dbReference type="Proteomes" id="UP001501671">
    <property type="component" value="Unassembled WGS sequence"/>
</dbReference>
<dbReference type="SUPFAM" id="SSF160544">
    <property type="entry name" value="EscU C-terminal domain-like"/>
    <property type="match status" value="1"/>
</dbReference>
<organism evidence="3 4">
    <name type="scientific">Pigmentiphaga soli</name>
    <dbReference type="NCBI Taxonomy" id="1007095"/>
    <lineage>
        <taxon>Bacteria</taxon>
        <taxon>Pseudomonadati</taxon>
        <taxon>Pseudomonadota</taxon>
        <taxon>Betaproteobacteria</taxon>
        <taxon>Burkholderiales</taxon>
        <taxon>Alcaligenaceae</taxon>
        <taxon>Pigmentiphaga</taxon>
    </lineage>
</organism>
<name>A0ABP8HTZ5_9BURK</name>
<keyword evidence="2" id="KW-0812">Transmembrane</keyword>
<proteinExistence type="inferred from homology"/>
<evidence type="ECO:0000256" key="1">
    <source>
        <dbReference type="ARBA" id="ARBA00010690"/>
    </source>
</evidence>
<dbReference type="InterPro" id="IPR029025">
    <property type="entry name" value="T3SS_substrate_exporter_C"/>
</dbReference>
<keyword evidence="3" id="KW-0282">Flagellum</keyword>
<feature type="transmembrane region" description="Helical" evidence="2">
    <location>
        <begin position="114"/>
        <end position="141"/>
    </location>
</feature>
<dbReference type="PRINTS" id="PR00950">
    <property type="entry name" value="TYPE3IMSPROT"/>
</dbReference>
<gene>
    <name evidence="3" type="primary">flhB</name>
    <name evidence="3" type="ORF">GCM10023144_48060</name>
</gene>
<comment type="similarity">
    <text evidence="1">Belongs to the type III secretion exporter family.</text>
</comment>
<keyword evidence="3" id="KW-0966">Cell projection</keyword>
<dbReference type="PANTHER" id="PTHR30531">
    <property type="entry name" value="FLAGELLAR BIOSYNTHETIC PROTEIN FLHB"/>
    <property type="match status" value="1"/>
</dbReference>
<dbReference type="PANTHER" id="PTHR30531:SF12">
    <property type="entry name" value="FLAGELLAR BIOSYNTHETIC PROTEIN FLHB"/>
    <property type="match status" value="1"/>
</dbReference>
<reference evidence="4" key="1">
    <citation type="journal article" date="2019" name="Int. J. Syst. Evol. Microbiol.">
        <title>The Global Catalogue of Microorganisms (GCM) 10K type strain sequencing project: providing services to taxonomists for standard genome sequencing and annotation.</title>
        <authorList>
            <consortium name="The Broad Institute Genomics Platform"/>
            <consortium name="The Broad Institute Genome Sequencing Center for Infectious Disease"/>
            <person name="Wu L."/>
            <person name="Ma J."/>
        </authorList>
    </citation>
    <scope>NUCLEOTIDE SEQUENCE [LARGE SCALE GENOMIC DNA]</scope>
    <source>
        <strain evidence="4">JCM 17666</strain>
    </source>
</reference>